<sequence length="147" mass="16792">MREMLKSFLSPKERGEKEEGPETKEEAFKKIRQELADAAYSIVLPENTGSEKKIHRRSSGPDLSKPIRQINPDELSPINRLHSEAMQENGDIDAQIQAIKKFLTTGIEGWNKIFEAEPEQEKISPFAHSKEWMEKMLAKVTALDQSK</sequence>
<dbReference type="AlphaFoldDB" id="A0A1G1YUQ5"/>
<organism evidence="2 3">
    <name type="scientific">Candidatus Buchananbacteria bacterium RIFCSPLOWO2_02_FULL_46_11b</name>
    <dbReference type="NCBI Taxonomy" id="1797548"/>
    <lineage>
        <taxon>Bacteria</taxon>
        <taxon>Candidatus Buchananiibacteriota</taxon>
    </lineage>
</organism>
<feature type="region of interest" description="Disordered" evidence="1">
    <location>
        <begin position="1"/>
        <end position="25"/>
    </location>
</feature>
<reference evidence="2 3" key="1">
    <citation type="journal article" date="2016" name="Nat. Commun.">
        <title>Thousands of microbial genomes shed light on interconnected biogeochemical processes in an aquifer system.</title>
        <authorList>
            <person name="Anantharaman K."/>
            <person name="Brown C.T."/>
            <person name="Hug L.A."/>
            <person name="Sharon I."/>
            <person name="Castelle C.J."/>
            <person name="Probst A.J."/>
            <person name="Thomas B.C."/>
            <person name="Singh A."/>
            <person name="Wilkins M.J."/>
            <person name="Karaoz U."/>
            <person name="Brodie E.L."/>
            <person name="Williams K.H."/>
            <person name="Hubbard S.S."/>
            <person name="Banfield J.F."/>
        </authorList>
    </citation>
    <scope>NUCLEOTIDE SEQUENCE [LARGE SCALE GENOMIC DNA]</scope>
</reference>
<gene>
    <name evidence="2" type="ORF">A3H67_04735</name>
</gene>
<dbReference type="EMBL" id="MHIR01000066">
    <property type="protein sequence ID" value="OGY56103.1"/>
    <property type="molecule type" value="Genomic_DNA"/>
</dbReference>
<feature type="region of interest" description="Disordered" evidence="1">
    <location>
        <begin position="47"/>
        <end position="70"/>
    </location>
</feature>
<comment type="caution">
    <text evidence="2">The sequence shown here is derived from an EMBL/GenBank/DDBJ whole genome shotgun (WGS) entry which is preliminary data.</text>
</comment>
<evidence type="ECO:0000256" key="1">
    <source>
        <dbReference type="SAM" id="MobiDB-lite"/>
    </source>
</evidence>
<name>A0A1G1YUQ5_9BACT</name>
<accession>A0A1G1YUQ5</accession>
<protein>
    <submittedName>
        <fullName evidence="2">Uncharacterized protein</fullName>
    </submittedName>
</protein>
<evidence type="ECO:0000313" key="2">
    <source>
        <dbReference type="EMBL" id="OGY56103.1"/>
    </source>
</evidence>
<proteinExistence type="predicted"/>
<evidence type="ECO:0000313" key="3">
    <source>
        <dbReference type="Proteomes" id="UP000177408"/>
    </source>
</evidence>
<dbReference type="Proteomes" id="UP000177408">
    <property type="component" value="Unassembled WGS sequence"/>
</dbReference>